<comment type="caution">
    <text evidence="1">The sequence shown here is derived from an EMBL/GenBank/DDBJ whole genome shotgun (WGS) entry which is preliminary data.</text>
</comment>
<dbReference type="RefSeq" id="WP_212963682.1">
    <property type="nucleotide sequence ID" value="NZ_BOQT01000018.1"/>
</dbReference>
<protein>
    <submittedName>
        <fullName evidence="1">Uncharacterized protein</fullName>
    </submittedName>
</protein>
<evidence type="ECO:0000313" key="2">
    <source>
        <dbReference type="Proteomes" id="UP000680279"/>
    </source>
</evidence>
<proteinExistence type="predicted"/>
<gene>
    <name evidence="1" type="ORF">J1TS3_36980</name>
</gene>
<sequence length="46" mass="5529">MTKEQIINLLNDEIGRLREIDNYLTDQIWPGLMEAKRLIEKNWGEK</sequence>
<accession>A0ABQ4KA12</accession>
<name>A0ABQ4KA12_9BACI</name>
<dbReference type="EMBL" id="BOQT01000018">
    <property type="protein sequence ID" value="GIN22564.1"/>
    <property type="molecule type" value="Genomic_DNA"/>
</dbReference>
<keyword evidence="2" id="KW-1185">Reference proteome</keyword>
<reference evidence="1 2" key="1">
    <citation type="submission" date="2021-03" db="EMBL/GenBank/DDBJ databases">
        <title>Antimicrobial resistance genes in bacteria isolated from Japanese honey, and their potential for conferring macrolide and lincosamide resistance in the American foulbrood pathogen Paenibacillus larvae.</title>
        <authorList>
            <person name="Okamoto M."/>
            <person name="Kumagai M."/>
            <person name="Kanamori H."/>
            <person name="Takamatsu D."/>
        </authorList>
    </citation>
    <scope>NUCLEOTIDE SEQUENCE [LARGE SCALE GENOMIC DNA]</scope>
    <source>
        <strain evidence="1 2">J1TS3</strain>
    </source>
</reference>
<evidence type="ECO:0000313" key="1">
    <source>
        <dbReference type="EMBL" id="GIN22564.1"/>
    </source>
</evidence>
<dbReference type="Proteomes" id="UP000680279">
    <property type="component" value="Unassembled WGS sequence"/>
</dbReference>
<organism evidence="1 2">
    <name type="scientific">Siminovitchia fordii</name>
    <dbReference type="NCBI Taxonomy" id="254759"/>
    <lineage>
        <taxon>Bacteria</taxon>
        <taxon>Bacillati</taxon>
        <taxon>Bacillota</taxon>
        <taxon>Bacilli</taxon>
        <taxon>Bacillales</taxon>
        <taxon>Bacillaceae</taxon>
        <taxon>Siminovitchia</taxon>
    </lineage>
</organism>